<evidence type="ECO:0000256" key="2">
    <source>
        <dbReference type="ARBA" id="ARBA00022475"/>
    </source>
</evidence>
<evidence type="ECO:0000256" key="3">
    <source>
        <dbReference type="ARBA" id="ARBA00022692"/>
    </source>
</evidence>
<evidence type="ECO:0000256" key="9">
    <source>
        <dbReference type="ARBA" id="ARBA00023224"/>
    </source>
</evidence>
<feature type="transmembrane region" description="Helical" evidence="10">
    <location>
        <begin position="149"/>
        <end position="169"/>
    </location>
</feature>
<evidence type="ECO:0000256" key="4">
    <source>
        <dbReference type="ARBA" id="ARBA00022989"/>
    </source>
</evidence>
<comment type="caution">
    <text evidence="12">The sequence shown here is derived from an EMBL/GenBank/DDBJ whole genome shotgun (WGS) entry which is preliminary data.</text>
</comment>
<keyword evidence="3 10" id="KW-0812">Transmembrane</keyword>
<comment type="subcellular location">
    <subcellularLocation>
        <location evidence="1">Cell membrane</location>
        <topology evidence="1">Multi-pass membrane protein</topology>
    </subcellularLocation>
</comment>
<evidence type="ECO:0000256" key="5">
    <source>
        <dbReference type="ARBA" id="ARBA00023040"/>
    </source>
</evidence>
<keyword evidence="9" id="KW-0807">Transducer</keyword>
<dbReference type="SUPFAM" id="SSF81321">
    <property type="entry name" value="Family A G protein-coupled receptor-like"/>
    <property type="match status" value="1"/>
</dbReference>
<dbReference type="Gene3D" id="1.20.1070.10">
    <property type="entry name" value="Rhodopsin 7-helix transmembrane proteins"/>
    <property type="match status" value="1"/>
</dbReference>
<keyword evidence="13" id="KW-1185">Reference proteome</keyword>
<feature type="transmembrane region" description="Helical" evidence="10">
    <location>
        <begin position="305"/>
        <end position="323"/>
    </location>
</feature>
<reference evidence="12 13" key="1">
    <citation type="journal article" date="2018" name="Sci. Rep.">
        <title>Comparative analysis of the Pocillopora damicornis genome highlights role of immune system in coral evolution.</title>
        <authorList>
            <person name="Cunning R."/>
            <person name="Bay R.A."/>
            <person name="Gillette P."/>
            <person name="Baker A.C."/>
            <person name="Traylor-Knowles N."/>
        </authorList>
    </citation>
    <scope>NUCLEOTIDE SEQUENCE [LARGE SCALE GENOMIC DNA]</scope>
    <source>
        <strain evidence="12">RSMAS</strain>
        <tissue evidence="12">Whole animal</tissue>
    </source>
</reference>
<feature type="transmembrane region" description="Helical" evidence="10">
    <location>
        <begin position="216"/>
        <end position="242"/>
    </location>
</feature>
<feature type="transmembrane region" description="Helical" evidence="10">
    <location>
        <begin position="263"/>
        <end position="285"/>
    </location>
</feature>
<keyword evidence="8" id="KW-0325">Glycoprotein</keyword>
<dbReference type="InterPro" id="IPR017452">
    <property type="entry name" value="GPCR_Rhodpsn_7TM"/>
</dbReference>
<evidence type="ECO:0000256" key="8">
    <source>
        <dbReference type="ARBA" id="ARBA00023180"/>
    </source>
</evidence>
<dbReference type="Pfam" id="PF00001">
    <property type="entry name" value="7tm_1"/>
    <property type="match status" value="2"/>
</dbReference>
<dbReference type="PROSITE" id="PS50262">
    <property type="entry name" value="G_PROTEIN_RECEP_F1_2"/>
    <property type="match status" value="1"/>
</dbReference>
<keyword evidence="4 10" id="KW-1133">Transmembrane helix</keyword>
<feature type="transmembrane region" description="Helical" evidence="10">
    <location>
        <begin position="190"/>
        <end position="210"/>
    </location>
</feature>
<proteinExistence type="predicted"/>
<protein>
    <recommendedName>
        <fullName evidence="11">G-protein coupled receptors family 1 profile domain-containing protein</fullName>
    </recommendedName>
</protein>
<dbReference type="SMART" id="SM01381">
    <property type="entry name" value="7TM_GPCR_Srsx"/>
    <property type="match status" value="1"/>
</dbReference>
<dbReference type="AlphaFoldDB" id="A0A3M6UAT4"/>
<dbReference type="PANTHER" id="PTHR24246">
    <property type="entry name" value="OLFACTORY RECEPTOR AND ADENOSINE RECEPTOR"/>
    <property type="match status" value="1"/>
</dbReference>
<evidence type="ECO:0000259" key="11">
    <source>
        <dbReference type="PROSITE" id="PS50262"/>
    </source>
</evidence>
<dbReference type="EMBL" id="RCHS01001895">
    <property type="protein sequence ID" value="RMX50770.1"/>
    <property type="molecule type" value="Genomic_DNA"/>
</dbReference>
<keyword evidence="7" id="KW-0675">Receptor</keyword>
<evidence type="ECO:0000256" key="10">
    <source>
        <dbReference type="SAM" id="Phobius"/>
    </source>
</evidence>
<dbReference type="GO" id="GO:0004930">
    <property type="term" value="F:G protein-coupled receptor activity"/>
    <property type="evidence" value="ECO:0007669"/>
    <property type="project" value="UniProtKB-KW"/>
</dbReference>
<evidence type="ECO:0000256" key="1">
    <source>
        <dbReference type="ARBA" id="ARBA00004651"/>
    </source>
</evidence>
<keyword evidence="2" id="KW-1003">Cell membrane</keyword>
<feature type="domain" description="G-protein coupled receptors family 1 profile" evidence="11">
    <location>
        <begin position="91"/>
        <end position="321"/>
    </location>
</feature>
<dbReference type="GO" id="GO:0005886">
    <property type="term" value="C:plasma membrane"/>
    <property type="evidence" value="ECO:0007669"/>
    <property type="project" value="UniProtKB-SubCell"/>
</dbReference>
<keyword evidence="6 10" id="KW-0472">Membrane</keyword>
<gene>
    <name evidence="12" type="ORF">pdam_00003165</name>
</gene>
<dbReference type="PANTHER" id="PTHR24246:SF27">
    <property type="entry name" value="ADENOSINE RECEPTOR, ISOFORM A"/>
    <property type="match status" value="1"/>
</dbReference>
<evidence type="ECO:0000256" key="6">
    <source>
        <dbReference type="ARBA" id="ARBA00023136"/>
    </source>
</evidence>
<dbReference type="PRINTS" id="PR00237">
    <property type="entry name" value="GPCRRHODOPSN"/>
</dbReference>
<name>A0A3M6UAT4_POCDA</name>
<feature type="transmembrane region" description="Helical" evidence="10">
    <location>
        <begin position="75"/>
        <end position="100"/>
    </location>
</feature>
<accession>A0A3M6UAT4</accession>
<feature type="transmembrane region" description="Helical" evidence="10">
    <location>
        <begin position="112"/>
        <end position="129"/>
    </location>
</feature>
<evidence type="ECO:0000313" key="12">
    <source>
        <dbReference type="EMBL" id="RMX50770.1"/>
    </source>
</evidence>
<dbReference type="CDD" id="cd00637">
    <property type="entry name" value="7tm_classA_rhodopsin-like"/>
    <property type="match status" value="1"/>
</dbReference>
<sequence>MGLWGYNKCDLLAVNIAWRIAFPIGRTIAVTLMANSLIDPIIYAIRIPERRQRNVFNGTGTNTSKENVFPVSQCIPWLVVFIIEYLAIIILNLITIIVLIKNQKLQRRSTYLIIHLAIVDLLVGAVSGPEKIKWMGSFCNLWSIGWKNSVLSLVFSFVFPLASLVNLTAISLERAHATFCPFKHRFMKKWVYAVIIILTWLIVTAWIGIIMMSNDFLIHFMMFSSFFILMSVTIVSYVSIFVKVRFHRQLRHSNTARERKLTSTLFIVTIGSAITWFPLIIYLVVFHPHSAYNITRRSLFHIERAAAVLFMANSVINPIIYAMRMPELRQGIMQIIFRRNPIRLNPADIPLR</sequence>
<keyword evidence="5" id="KW-0297">G-protein coupled receptor</keyword>
<organism evidence="12 13">
    <name type="scientific">Pocillopora damicornis</name>
    <name type="common">Cauliflower coral</name>
    <name type="synonym">Millepora damicornis</name>
    <dbReference type="NCBI Taxonomy" id="46731"/>
    <lineage>
        <taxon>Eukaryota</taxon>
        <taxon>Metazoa</taxon>
        <taxon>Cnidaria</taxon>
        <taxon>Anthozoa</taxon>
        <taxon>Hexacorallia</taxon>
        <taxon>Scleractinia</taxon>
        <taxon>Astrocoeniina</taxon>
        <taxon>Pocilloporidae</taxon>
        <taxon>Pocillopora</taxon>
    </lineage>
</organism>
<dbReference type="InterPro" id="IPR000276">
    <property type="entry name" value="GPCR_Rhodpsn"/>
</dbReference>
<evidence type="ECO:0000256" key="7">
    <source>
        <dbReference type="ARBA" id="ARBA00023170"/>
    </source>
</evidence>
<dbReference type="OrthoDB" id="5971811at2759"/>
<evidence type="ECO:0000313" key="13">
    <source>
        <dbReference type="Proteomes" id="UP000275408"/>
    </source>
</evidence>
<dbReference type="Proteomes" id="UP000275408">
    <property type="component" value="Unassembled WGS sequence"/>
</dbReference>